<evidence type="ECO:0000313" key="9">
    <source>
        <dbReference type="Proteomes" id="UP000093352"/>
    </source>
</evidence>
<feature type="transmembrane region" description="Helical" evidence="7">
    <location>
        <begin position="12"/>
        <end position="32"/>
    </location>
</feature>
<dbReference type="InterPro" id="IPR003370">
    <property type="entry name" value="Chromate_transpt"/>
</dbReference>
<comment type="subcellular location">
    <subcellularLocation>
        <location evidence="1">Cell membrane</location>
        <topology evidence="1">Multi-pass membrane protein</topology>
    </subcellularLocation>
</comment>
<keyword evidence="4 7" id="KW-0812">Transmembrane</keyword>
<dbReference type="InterPro" id="IPR052518">
    <property type="entry name" value="CHR_Transporter"/>
</dbReference>
<dbReference type="PANTHER" id="PTHR43663:SF1">
    <property type="entry name" value="CHROMATE TRANSPORTER"/>
    <property type="match status" value="1"/>
</dbReference>
<evidence type="ECO:0000256" key="7">
    <source>
        <dbReference type="SAM" id="Phobius"/>
    </source>
</evidence>
<comment type="caution">
    <text evidence="8">The sequence shown here is derived from an EMBL/GenBank/DDBJ whole genome shotgun (WGS) entry which is preliminary data.</text>
</comment>
<dbReference type="RefSeq" id="WP_068913837.1">
    <property type="nucleotide sequence ID" value="NZ_MBEW02000018.1"/>
</dbReference>
<protein>
    <submittedName>
        <fullName evidence="8">Chromate transporter</fullName>
    </submittedName>
</protein>
<dbReference type="STRING" id="1871336.BBG48_04270"/>
<evidence type="ECO:0000256" key="4">
    <source>
        <dbReference type="ARBA" id="ARBA00022692"/>
    </source>
</evidence>
<evidence type="ECO:0000256" key="5">
    <source>
        <dbReference type="ARBA" id="ARBA00022989"/>
    </source>
</evidence>
<feature type="transmembrane region" description="Helical" evidence="7">
    <location>
        <begin position="79"/>
        <end position="100"/>
    </location>
</feature>
<keyword evidence="5 7" id="KW-1133">Transmembrane helix</keyword>
<evidence type="ECO:0000256" key="1">
    <source>
        <dbReference type="ARBA" id="ARBA00004651"/>
    </source>
</evidence>
<evidence type="ECO:0000256" key="2">
    <source>
        <dbReference type="ARBA" id="ARBA00005262"/>
    </source>
</evidence>
<dbReference type="Pfam" id="PF02417">
    <property type="entry name" value="Chromate_transp"/>
    <property type="match status" value="1"/>
</dbReference>
<keyword evidence="9" id="KW-1185">Reference proteome</keyword>
<feature type="transmembrane region" description="Helical" evidence="7">
    <location>
        <begin position="145"/>
        <end position="178"/>
    </location>
</feature>
<dbReference type="AlphaFoldDB" id="A0A371IK77"/>
<proteinExistence type="inferred from homology"/>
<accession>A0A371IK77</accession>
<dbReference type="EMBL" id="MBEW02000018">
    <property type="protein sequence ID" value="RDY20897.1"/>
    <property type="molecule type" value="Genomic_DNA"/>
</dbReference>
<keyword evidence="6 7" id="KW-0472">Membrane</keyword>
<comment type="similarity">
    <text evidence="2">Belongs to the chromate ion transporter (CHR) (TC 2.A.51) family.</text>
</comment>
<dbReference type="Proteomes" id="UP000093352">
    <property type="component" value="Unassembled WGS sequence"/>
</dbReference>
<reference evidence="8 9" key="1">
    <citation type="journal article" date="2016" name="Genome Announc.">
        <title>Draft Genome Sequence of Criibacterium bergeronii gen. nov., sp. nov., Strain CCRI-22567T, Isolated from a Vaginal Sample from a Woman with Bacterial Vaginosis.</title>
        <authorList>
            <person name="Maheux A.F."/>
            <person name="Berube E."/>
            <person name="Boudreau D.K."/>
            <person name="Raymond F."/>
            <person name="Corbeil J."/>
            <person name="Roy P.H."/>
            <person name="Boissinot M."/>
            <person name="Omar R.F."/>
        </authorList>
    </citation>
    <scope>NUCLEOTIDE SEQUENCE [LARGE SCALE GENOMIC DNA]</scope>
    <source>
        <strain evidence="8 9">CCRI-22567</strain>
    </source>
</reference>
<dbReference type="PANTHER" id="PTHR43663">
    <property type="entry name" value="CHROMATE TRANSPORT PROTEIN-RELATED"/>
    <property type="match status" value="1"/>
</dbReference>
<evidence type="ECO:0000256" key="6">
    <source>
        <dbReference type="ARBA" id="ARBA00023136"/>
    </source>
</evidence>
<evidence type="ECO:0000256" key="3">
    <source>
        <dbReference type="ARBA" id="ARBA00022475"/>
    </source>
</evidence>
<dbReference type="GO" id="GO:0015109">
    <property type="term" value="F:chromate transmembrane transporter activity"/>
    <property type="evidence" value="ECO:0007669"/>
    <property type="project" value="InterPro"/>
</dbReference>
<dbReference type="GO" id="GO:0005886">
    <property type="term" value="C:plasma membrane"/>
    <property type="evidence" value="ECO:0007669"/>
    <property type="project" value="UniProtKB-SubCell"/>
</dbReference>
<gene>
    <name evidence="8" type="ORF">BBG48_007890</name>
</gene>
<organism evidence="8 9">
    <name type="scientific">Criibacterium bergeronii</name>
    <dbReference type="NCBI Taxonomy" id="1871336"/>
    <lineage>
        <taxon>Bacteria</taxon>
        <taxon>Bacillati</taxon>
        <taxon>Bacillota</taxon>
        <taxon>Clostridia</taxon>
        <taxon>Peptostreptococcales</taxon>
        <taxon>Filifactoraceae</taxon>
        <taxon>Criibacterium</taxon>
    </lineage>
</organism>
<evidence type="ECO:0000313" key="8">
    <source>
        <dbReference type="EMBL" id="RDY20897.1"/>
    </source>
</evidence>
<sequence>MENKLTKLKTLFLSNLYVSAFTFGGGMVIVTFMKKKMVDQLHLIDQEEMLDIIAISQTSPGVIAVNASILLGWRIAGFVGMLVSVFATILPPMTIILIISKFYEAFINNIYISTMLKGMQAGVTAVLMDVTISLLSNVYKQKNPLHLFIMAVCFIANFLYNVNLVYLISFGILVGIISEYIKLKAGKQ</sequence>
<keyword evidence="3" id="KW-1003">Cell membrane</keyword>
<name>A0A371IK77_9FIRM</name>